<keyword evidence="2" id="KW-0472">Membrane</keyword>
<evidence type="ECO:0000256" key="1">
    <source>
        <dbReference type="SAM" id="MobiDB-lite"/>
    </source>
</evidence>
<proteinExistence type="predicted"/>
<reference evidence="3 4" key="1">
    <citation type="submission" date="2017-12" db="EMBL/GenBank/DDBJ databases">
        <title>Taxonomic description and draft genome of Pradoshia cofamensis Gen. nov., sp. nov., a thermotolerant bacillale isolated from anterior gut of earthworm Eisenia fetida.</title>
        <authorList>
            <person name="Saha T."/>
            <person name="Chakraborty R."/>
        </authorList>
    </citation>
    <scope>NUCLEOTIDE SEQUENCE [LARGE SCALE GENOMIC DNA]</scope>
    <source>
        <strain evidence="3 4">EAG3</strain>
    </source>
</reference>
<sequence>MNDFYRQIPGLPNIFPIPGGGGPNLPGFPSGWPGGLPAGSPGSNTGFPAPPTSTPGTGQPGSGSAPPPSQNAISTFQYLTQNPSQTQNFLTPGNWAGTGGATTLGVGCDRRWTIMRLRNGQIIMMWVLTANAFGNTTGFLFPSFTFSSFPTSSIAAYRCY</sequence>
<organism evidence="3 4">
    <name type="scientific">Pradoshia eiseniae</name>
    <dbReference type="NCBI Taxonomy" id="2064768"/>
    <lineage>
        <taxon>Bacteria</taxon>
        <taxon>Bacillati</taxon>
        <taxon>Bacillota</taxon>
        <taxon>Bacilli</taxon>
        <taxon>Bacillales</taxon>
        <taxon>Bacillaceae</taxon>
        <taxon>Pradoshia</taxon>
    </lineage>
</organism>
<evidence type="ECO:0000313" key="4">
    <source>
        <dbReference type="Proteomes" id="UP000239663"/>
    </source>
</evidence>
<dbReference type="EMBL" id="PKOZ01000010">
    <property type="protein sequence ID" value="PQD94443.1"/>
    <property type="molecule type" value="Genomic_DNA"/>
</dbReference>
<keyword evidence="2" id="KW-1133">Transmembrane helix</keyword>
<keyword evidence="4" id="KW-1185">Reference proteome</keyword>
<evidence type="ECO:0000256" key="2">
    <source>
        <dbReference type="SAM" id="Phobius"/>
    </source>
</evidence>
<evidence type="ECO:0000313" key="3">
    <source>
        <dbReference type="EMBL" id="PQD94443.1"/>
    </source>
</evidence>
<name>A0A2S7MXF6_9BACI</name>
<accession>A0A2S7MXF6</accession>
<dbReference type="Proteomes" id="UP000239663">
    <property type="component" value="Unassembled WGS sequence"/>
</dbReference>
<protein>
    <submittedName>
        <fullName evidence="3">Uncharacterized protein</fullName>
    </submittedName>
</protein>
<gene>
    <name evidence="3" type="ORF">CYL18_14620</name>
</gene>
<dbReference type="AlphaFoldDB" id="A0A2S7MXF6"/>
<keyword evidence="2" id="KW-0812">Transmembrane</keyword>
<feature type="region of interest" description="Disordered" evidence="1">
    <location>
        <begin position="25"/>
        <end position="72"/>
    </location>
</feature>
<comment type="caution">
    <text evidence="3">The sequence shown here is derived from an EMBL/GenBank/DDBJ whole genome shotgun (WGS) entry which is preliminary data.</text>
</comment>
<feature type="transmembrane region" description="Helical" evidence="2">
    <location>
        <begin position="122"/>
        <end position="141"/>
    </location>
</feature>